<reference evidence="1" key="1">
    <citation type="submission" date="2023-07" db="EMBL/GenBank/DDBJ databases">
        <title>Black Yeasts Isolated from many extreme environments.</title>
        <authorList>
            <person name="Coleine C."/>
            <person name="Stajich J.E."/>
            <person name="Selbmann L."/>
        </authorList>
    </citation>
    <scope>NUCLEOTIDE SEQUENCE</scope>
    <source>
        <strain evidence="1">CCFEE 5714</strain>
    </source>
</reference>
<comment type="caution">
    <text evidence="1">The sequence shown here is derived from an EMBL/GenBank/DDBJ whole genome shotgun (WGS) entry which is preliminary data.</text>
</comment>
<keyword evidence="1" id="KW-0436">Ligase</keyword>
<evidence type="ECO:0000313" key="1">
    <source>
        <dbReference type="EMBL" id="KAK3707332.1"/>
    </source>
</evidence>
<accession>A0ACC3MZX6</accession>
<proteinExistence type="predicted"/>
<name>A0ACC3MZX6_9PEZI</name>
<protein>
    <submittedName>
        <fullName evidence="1">Cysteinyl-tRNA synthetase</fullName>
        <ecNumber evidence="1">6.1.1.16</ecNumber>
    </submittedName>
</protein>
<sequence>MRQETLAGGFDTIGKLKTDAIELRLTERASETVRDEARLGKTEAASRTELDSHLTKSQLLDIRKPLARILMFMRTPCVQRLLTRKVTTNIYRVTTIHRLNNVLETHRSTHVQVEPSPAVRLFSASKVAPHRMASQPPWQSPSEPPETVKSRLPNLRIYNSLTRTKTPFLPLDKNGRKIGWYACGPTVYDDSHLGHARNYVSTDIIRRILQDYFKFDLQFVMNITDVDDKIILAARQQYLLRQWLEKFRKNNSEPTNGDSDEGIDAEVKETTEKAFGAYIKKNLPLMKEDTSAEQFERESDKAYGHVLQGKSAANDGSPPGDKEAKIKMHLNTARSAASALKSLPSSSSPTVANAVAALSLDGSATLDDFTTKATGVLLPYIDSLYASTVQGTDHQIFTTLTKRYEDRFFNDMKALNVRYPDKVTRVTDYGPQIVDFVKKIEDNGYAYEHEGSVYYDINAWESSGGAYARLEPWNRNDKELQADGEGSLTTKQTSFKRSAADFALWKASKPGEPSWSSPWGEGRPGWHIECSAMASDILGERFDIHSGGIDLAFPHHDNELAQSEAYWCQTPGKQGQHQWVNYFLHMGHLSISGSKMSKSLKNFTMIKQALADGAWTPRGLRVVFLLGNWRDGLEITGDVVKAGLAWEERVSNFFIRVRDLQNRLGASSSAANGHANGASELDKQLSEAQTKFRDALSDSFDTPTAMRVISDLITTYNSTDSKQVPLSTTLAIGRWITEMVHMFGLDPQPAKQQPGQSVAIGWSGIDIPEKAKPFIQPLAQLRDRVREQAIRGGAINLSEMGRMEDAETTFSSNQPYANANADFQRTIVGLHKRGAQPKEYLAACDHLRDTVLWNLDIYLEDRENLPSLIRPLSQSLRQERKDREAILLQKASAKEKAKLDAEAAEKERLEKGKLDSKDMFRTEEYSAWDDDGLPTKDREGQEVAKSKGKKLRKEWERQKKLHEAFIAARSSGA</sequence>
<dbReference type="EC" id="6.1.1.16" evidence="1"/>
<keyword evidence="2" id="KW-1185">Reference proteome</keyword>
<evidence type="ECO:0000313" key="2">
    <source>
        <dbReference type="Proteomes" id="UP001281147"/>
    </source>
</evidence>
<organism evidence="1 2">
    <name type="scientific">Vermiconidia calcicola</name>
    <dbReference type="NCBI Taxonomy" id="1690605"/>
    <lineage>
        <taxon>Eukaryota</taxon>
        <taxon>Fungi</taxon>
        <taxon>Dikarya</taxon>
        <taxon>Ascomycota</taxon>
        <taxon>Pezizomycotina</taxon>
        <taxon>Dothideomycetes</taxon>
        <taxon>Dothideomycetidae</taxon>
        <taxon>Mycosphaerellales</taxon>
        <taxon>Extremaceae</taxon>
        <taxon>Vermiconidia</taxon>
    </lineage>
</organism>
<dbReference type="EMBL" id="JAUTXU010000111">
    <property type="protein sequence ID" value="KAK3707332.1"/>
    <property type="molecule type" value="Genomic_DNA"/>
</dbReference>
<dbReference type="Proteomes" id="UP001281147">
    <property type="component" value="Unassembled WGS sequence"/>
</dbReference>
<gene>
    <name evidence="1" type="primary">CYR1_2</name>
    <name evidence="1" type="ORF">LTR37_012176</name>
</gene>